<keyword evidence="4" id="KW-1185">Reference proteome</keyword>
<dbReference type="STRING" id="1116229.S3D5W3"/>
<dbReference type="Pfam" id="PF11807">
    <property type="entry name" value="UstYa"/>
    <property type="match status" value="1"/>
</dbReference>
<name>S3D5W3_GLAL2</name>
<dbReference type="PANTHER" id="PTHR33365">
    <property type="entry name" value="YALI0B05434P"/>
    <property type="match status" value="1"/>
</dbReference>
<evidence type="ECO:0000313" key="3">
    <source>
        <dbReference type="EMBL" id="EPE33832.1"/>
    </source>
</evidence>
<dbReference type="GeneID" id="19465898"/>
<proteinExistence type="inferred from homology"/>
<dbReference type="eggNOG" id="ENOG502S0D8">
    <property type="taxonomic scope" value="Eukaryota"/>
</dbReference>
<evidence type="ECO:0000256" key="1">
    <source>
        <dbReference type="ARBA" id="ARBA00035112"/>
    </source>
</evidence>
<gene>
    <name evidence="3" type="ORF">GLAREA_06845</name>
</gene>
<organism evidence="3 4">
    <name type="scientific">Glarea lozoyensis (strain ATCC 20868 / MF5171)</name>
    <dbReference type="NCBI Taxonomy" id="1116229"/>
    <lineage>
        <taxon>Eukaryota</taxon>
        <taxon>Fungi</taxon>
        <taxon>Dikarya</taxon>
        <taxon>Ascomycota</taxon>
        <taxon>Pezizomycotina</taxon>
        <taxon>Leotiomycetes</taxon>
        <taxon>Helotiales</taxon>
        <taxon>Helotiaceae</taxon>
        <taxon>Glarea</taxon>
    </lineage>
</organism>
<accession>S3D5W3</accession>
<dbReference type="OMA" id="SHCTDIL"/>
<dbReference type="EMBL" id="KE145357">
    <property type="protein sequence ID" value="EPE33832.1"/>
    <property type="molecule type" value="Genomic_DNA"/>
</dbReference>
<dbReference type="Proteomes" id="UP000016922">
    <property type="component" value="Unassembled WGS sequence"/>
</dbReference>
<comment type="similarity">
    <text evidence="1">Belongs to the ustYa family.</text>
</comment>
<evidence type="ECO:0008006" key="5">
    <source>
        <dbReference type="Google" id="ProtNLM"/>
    </source>
</evidence>
<dbReference type="InterPro" id="IPR021765">
    <property type="entry name" value="UstYa-like"/>
</dbReference>
<dbReference type="PANTHER" id="PTHR33365:SF14">
    <property type="entry name" value="TAT PATHWAY SIGNAL SEQUENCE"/>
    <property type="match status" value="1"/>
</dbReference>
<protein>
    <recommendedName>
        <fullName evidence="5">Cyclochlorotine biosynthesis protein O</fullName>
    </recommendedName>
</protein>
<evidence type="ECO:0000313" key="4">
    <source>
        <dbReference type="Proteomes" id="UP000016922"/>
    </source>
</evidence>
<reference evidence="3 4" key="1">
    <citation type="journal article" date="2013" name="BMC Genomics">
        <title>Genomics-driven discovery of the pneumocandin biosynthetic gene cluster in the fungus Glarea lozoyensis.</title>
        <authorList>
            <person name="Chen L."/>
            <person name="Yue Q."/>
            <person name="Zhang X."/>
            <person name="Xiang M."/>
            <person name="Wang C."/>
            <person name="Li S."/>
            <person name="Che Y."/>
            <person name="Ortiz-Lopez F.J."/>
            <person name="Bills G.F."/>
            <person name="Liu X."/>
            <person name="An Z."/>
        </authorList>
    </citation>
    <scope>NUCLEOTIDE SEQUENCE [LARGE SCALE GENOMIC DNA]</scope>
    <source>
        <strain evidence="4">ATCC 20868 / MF5171</strain>
    </source>
</reference>
<dbReference type="RefSeq" id="XP_008078984.1">
    <property type="nucleotide sequence ID" value="XM_008080793.1"/>
</dbReference>
<keyword evidence="2" id="KW-0812">Transmembrane</keyword>
<sequence>MFLLKPWKNQYGEVAEFDEDSSEEDLLFRLKVESQQRERRLRNVTLTILNTTMFLFSFTVLISRISVSEGKNAALKQSSFYSPILNDITIPTFPYTMNGSLFADNNPGLARQDPSPEVDDVWKEFDKTRTLVISREDVVKLGKDPELVAKFEDEYWGFGDDAYMAQMDVFHQIHCLNTLRKIAFEDFYGPVESRTHSKLWWHHIKHCTDILLQNIMCQGTTDLITMNWMETQDGPFPDFSINHQCRDFQTLVDYRQQKSVDWDKWMKMKKPKSVKETPAPKEYYELFGSETGNSHDMLEHDGHH</sequence>
<keyword evidence="2" id="KW-1133">Transmembrane helix</keyword>
<dbReference type="HOGENOM" id="CLU_042941_0_0_1"/>
<dbReference type="AlphaFoldDB" id="S3D5W3"/>
<evidence type="ECO:0000256" key="2">
    <source>
        <dbReference type="SAM" id="Phobius"/>
    </source>
</evidence>
<dbReference type="OrthoDB" id="3687641at2759"/>
<dbReference type="GO" id="GO:0043386">
    <property type="term" value="P:mycotoxin biosynthetic process"/>
    <property type="evidence" value="ECO:0007669"/>
    <property type="project" value="InterPro"/>
</dbReference>
<feature type="transmembrane region" description="Helical" evidence="2">
    <location>
        <begin position="44"/>
        <end position="62"/>
    </location>
</feature>
<dbReference type="KEGG" id="glz:GLAREA_06845"/>
<keyword evidence="2" id="KW-0472">Membrane</keyword>